<proteinExistence type="predicted"/>
<sequence>MDVAERRKFVKGLVLHALNDALSDAGSISTRCQVANPSLQKGSISGLKVTGFPFEQFGTISWRNEHMDQIESALRGGQIRFIIDREIYKHTGAAV</sequence>
<evidence type="ECO:0000313" key="1">
    <source>
        <dbReference type="EMBL" id="ORY48116.1"/>
    </source>
</evidence>
<accession>A0A1Y2CMG6</accession>
<keyword evidence="2" id="KW-1185">Reference proteome</keyword>
<dbReference type="Proteomes" id="UP000193642">
    <property type="component" value="Unassembled WGS sequence"/>
</dbReference>
<evidence type="ECO:0000313" key="2">
    <source>
        <dbReference type="Proteomes" id="UP000193642"/>
    </source>
</evidence>
<gene>
    <name evidence="1" type="ORF">BCR33DRAFT_714542</name>
</gene>
<dbReference type="EMBL" id="MCGO01000012">
    <property type="protein sequence ID" value="ORY48116.1"/>
    <property type="molecule type" value="Genomic_DNA"/>
</dbReference>
<protein>
    <submittedName>
        <fullName evidence="1">Uncharacterized protein</fullName>
    </submittedName>
</protein>
<name>A0A1Y2CMG6_9FUNG</name>
<dbReference type="AlphaFoldDB" id="A0A1Y2CMG6"/>
<organism evidence="1 2">
    <name type="scientific">Rhizoclosmatium globosum</name>
    <dbReference type="NCBI Taxonomy" id="329046"/>
    <lineage>
        <taxon>Eukaryota</taxon>
        <taxon>Fungi</taxon>
        <taxon>Fungi incertae sedis</taxon>
        <taxon>Chytridiomycota</taxon>
        <taxon>Chytridiomycota incertae sedis</taxon>
        <taxon>Chytridiomycetes</taxon>
        <taxon>Chytridiales</taxon>
        <taxon>Chytriomycetaceae</taxon>
        <taxon>Rhizoclosmatium</taxon>
    </lineage>
</organism>
<reference evidence="1 2" key="1">
    <citation type="submission" date="2016-07" db="EMBL/GenBank/DDBJ databases">
        <title>Pervasive Adenine N6-methylation of Active Genes in Fungi.</title>
        <authorList>
            <consortium name="DOE Joint Genome Institute"/>
            <person name="Mondo S.J."/>
            <person name="Dannebaum R.O."/>
            <person name="Kuo R.C."/>
            <person name="Labutti K."/>
            <person name="Haridas S."/>
            <person name="Kuo A."/>
            <person name="Salamov A."/>
            <person name="Ahrendt S.R."/>
            <person name="Lipzen A."/>
            <person name="Sullivan W."/>
            <person name="Andreopoulos W.B."/>
            <person name="Clum A."/>
            <person name="Lindquist E."/>
            <person name="Daum C."/>
            <person name="Ramamoorthy G.K."/>
            <person name="Gryganskyi A."/>
            <person name="Culley D."/>
            <person name="Magnuson J.K."/>
            <person name="James T.Y."/>
            <person name="O'Malley M.A."/>
            <person name="Stajich J.E."/>
            <person name="Spatafora J.W."/>
            <person name="Visel A."/>
            <person name="Grigoriev I.V."/>
        </authorList>
    </citation>
    <scope>NUCLEOTIDE SEQUENCE [LARGE SCALE GENOMIC DNA]</scope>
    <source>
        <strain evidence="1 2">JEL800</strain>
    </source>
</reference>
<comment type="caution">
    <text evidence="1">The sequence shown here is derived from an EMBL/GenBank/DDBJ whole genome shotgun (WGS) entry which is preliminary data.</text>
</comment>